<gene>
    <name evidence="2" type="ORF">ACFQZ6_28970</name>
</gene>
<evidence type="ECO:0000313" key="3">
    <source>
        <dbReference type="Proteomes" id="UP001597023"/>
    </source>
</evidence>
<comment type="caution">
    <text evidence="2">The sequence shown here is derived from an EMBL/GenBank/DDBJ whole genome shotgun (WGS) entry which is preliminary data.</text>
</comment>
<keyword evidence="3" id="KW-1185">Reference proteome</keyword>
<evidence type="ECO:0000313" key="2">
    <source>
        <dbReference type="EMBL" id="MFD0318175.1"/>
    </source>
</evidence>
<sequence length="65" mass="6732">MTAHDAAQHTAPGGRALPASADGAPHAPPDPRALRRLPRSALVEALLRNAGHGAGPERPRWESAV</sequence>
<organism evidence="2 3">
    <name type="scientific">Streptomyces flavalbus</name>
    <dbReference type="NCBI Taxonomy" id="2665155"/>
    <lineage>
        <taxon>Bacteria</taxon>
        <taxon>Bacillati</taxon>
        <taxon>Actinomycetota</taxon>
        <taxon>Actinomycetes</taxon>
        <taxon>Kitasatosporales</taxon>
        <taxon>Streptomycetaceae</taxon>
        <taxon>Streptomyces</taxon>
    </lineage>
</organism>
<dbReference type="Proteomes" id="UP001597023">
    <property type="component" value="Unassembled WGS sequence"/>
</dbReference>
<protein>
    <submittedName>
        <fullName evidence="2">Uncharacterized protein</fullName>
    </submittedName>
</protein>
<dbReference type="RefSeq" id="WP_381614740.1">
    <property type="nucleotide sequence ID" value="NZ_JBHTEB010000001.1"/>
</dbReference>
<accession>A0ABW2WJ52</accession>
<feature type="region of interest" description="Disordered" evidence="1">
    <location>
        <begin position="1"/>
        <end position="38"/>
    </location>
</feature>
<name>A0ABW2WJ52_9ACTN</name>
<reference evidence="3" key="1">
    <citation type="journal article" date="2019" name="Int. J. Syst. Evol. Microbiol.">
        <title>The Global Catalogue of Microorganisms (GCM) 10K type strain sequencing project: providing services to taxonomists for standard genome sequencing and annotation.</title>
        <authorList>
            <consortium name="The Broad Institute Genomics Platform"/>
            <consortium name="The Broad Institute Genome Sequencing Center for Infectious Disease"/>
            <person name="Wu L."/>
            <person name="Ma J."/>
        </authorList>
    </citation>
    <scope>NUCLEOTIDE SEQUENCE [LARGE SCALE GENOMIC DNA]</scope>
    <source>
        <strain evidence="3">CGMCC 4.7400</strain>
    </source>
</reference>
<proteinExistence type="predicted"/>
<evidence type="ECO:0000256" key="1">
    <source>
        <dbReference type="SAM" id="MobiDB-lite"/>
    </source>
</evidence>
<dbReference type="EMBL" id="JBHTEB010000001">
    <property type="protein sequence ID" value="MFD0318175.1"/>
    <property type="molecule type" value="Genomic_DNA"/>
</dbReference>